<accession>A0ABY6LGF3</accession>
<name>A0ABY6LGF3_9ARAC</name>
<evidence type="ECO:0000313" key="3">
    <source>
        <dbReference type="Proteomes" id="UP001235939"/>
    </source>
</evidence>
<feature type="compositionally biased region" description="Acidic residues" evidence="1">
    <location>
        <begin position="28"/>
        <end position="43"/>
    </location>
</feature>
<evidence type="ECO:0000313" key="2">
    <source>
        <dbReference type="EMBL" id="UYV78973.1"/>
    </source>
</evidence>
<organism evidence="2 3">
    <name type="scientific">Cordylochernes scorpioides</name>
    <dbReference type="NCBI Taxonomy" id="51811"/>
    <lineage>
        <taxon>Eukaryota</taxon>
        <taxon>Metazoa</taxon>
        <taxon>Ecdysozoa</taxon>
        <taxon>Arthropoda</taxon>
        <taxon>Chelicerata</taxon>
        <taxon>Arachnida</taxon>
        <taxon>Pseudoscorpiones</taxon>
        <taxon>Cheliferoidea</taxon>
        <taxon>Chernetidae</taxon>
        <taxon>Cordylochernes</taxon>
    </lineage>
</organism>
<proteinExistence type="predicted"/>
<dbReference type="Proteomes" id="UP001235939">
    <property type="component" value="Chromosome 17"/>
</dbReference>
<feature type="compositionally biased region" description="Polar residues" evidence="1">
    <location>
        <begin position="1"/>
        <end position="17"/>
    </location>
</feature>
<reference evidence="2 3" key="1">
    <citation type="submission" date="2022-01" db="EMBL/GenBank/DDBJ databases">
        <title>A chromosomal length assembly of Cordylochernes scorpioides.</title>
        <authorList>
            <person name="Zeh D."/>
            <person name="Zeh J."/>
        </authorList>
    </citation>
    <scope>NUCLEOTIDE SEQUENCE [LARGE SCALE GENOMIC DNA]</scope>
    <source>
        <strain evidence="2">IN4F17</strain>
        <tissue evidence="2">Whole Body</tissue>
    </source>
</reference>
<gene>
    <name evidence="2" type="ORF">LAZ67_17000528</name>
</gene>
<protein>
    <submittedName>
        <fullName evidence="2">Uncharacterized protein</fullName>
    </submittedName>
</protein>
<evidence type="ECO:0000256" key="1">
    <source>
        <dbReference type="SAM" id="MobiDB-lite"/>
    </source>
</evidence>
<feature type="region of interest" description="Disordered" evidence="1">
    <location>
        <begin position="1"/>
        <end position="48"/>
    </location>
</feature>
<dbReference type="EMBL" id="CP092879">
    <property type="protein sequence ID" value="UYV78973.1"/>
    <property type="molecule type" value="Genomic_DNA"/>
</dbReference>
<sequence>MLYSTHVTCNEGYNVTDETGEEYSYKEDEAEMEEEEEEEEEEGTTSYGAVARRMSEISVPTKVAPIPPFNSFFVFSSTNRQVHT</sequence>
<keyword evidence="3" id="KW-1185">Reference proteome</keyword>